<evidence type="ECO:0000313" key="5">
    <source>
        <dbReference type="Proteomes" id="UP000225277"/>
    </source>
</evidence>
<reference evidence="4 5" key="1">
    <citation type="submission" date="2016-03" db="EMBL/GenBank/DDBJ databases">
        <authorList>
            <person name="Ploux O."/>
        </authorList>
    </citation>
    <scope>NUCLEOTIDE SEQUENCE [LARGE SCALE GENOMIC DNA]</scope>
    <source>
        <strain evidence="4 5">URUG2</strain>
    </source>
</reference>
<feature type="region of interest" description="Disordered" evidence="2">
    <location>
        <begin position="1"/>
        <end position="37"/>
    </location>
</feature>
<sequence>MSHPGRPLLAARLSDEASKDGGSPGSGRQPGGRPKRTLIESACSACRRRKSRCDGLRPSCSRCQNLRTDCQYEAEEGESRWSALRRRNQVLEAERDQVRELLAFVQTRPEPEAMDIFQRMRQTHYDDVLILLRQIKENTMGMPPGMGPLPPQGTAAERLPPIQTILDVPGRGMTPVHPHLTHSHSLSSEDSRGSSVPDLIGGMPQHRPHLEPLEPSLLAQHQQHQQHQGHQHQQQHHMMPGPISYSSEESSNSIGSTSMDAPRPYHTP</sequence>
<dbReference type="PANTHER" id="PTHR47256">
    <property type="entry name" value="ZN(II)2CYS6 TRANSCRIPTION FACTOR (EUROFUNG)-RELATED"/>
    <property type="match status" value="1"/>
</dbReference>
<gene>
    <name evidence="4" type="ORF">RCC_03324</name>
</gene>
<organism evidence="4 5">
    <name type="scientific">Ramularia collo-cygni</name>
    <dbReference type="NCBI Taxonomy" id="112498"/>
    <lineage>
        <taxon>Eukaryota</taxon>
        <taxon>Fungi</taxon>
        <taxon>Dikarya</taxon>
        <taxon>Ascomycota</taxon>
        <taxon>Pezizomycotina</taxon>
        <taxon>Dothideomycetes</taxon>
        <taxon>Dothideomycetidae</taxon>
        <taxon>Mycosphaerellales</taxon>
        <taxon>Mycosphaerellaceae</taxon>
        <taxon>Ramularia</taxon>
    </lineage>
</organism>
<dbReference type="OrthoDB" id="10261408at2759"/>
<dbReference type="InterPro" id="IPR001138">
    <property type="entry name" value="Zn2Cys6_DnaBD"/>
</dbReference>
<dbReference type="GeneID" id="35598529"/>
<dbReference type="Pfam" id="PF00172">
    <property type="entry name" value="Zn_clus"/>
    <property type="match status" value="1"/>
</dbReference>
<evidence type="ECO:0000256" key="2">
    <source>
        <dbReference type="SAM" id="MobiDB-lite"/>
    </source>
</evidence>
<dbReference type="AlphaFoldDB" id="A0A2D3UWJ3"/>
<dbReference type="InterPro" id="IPR053187">
    <property type="entry name" value="Notoamide_regulator"/>
</dbReference>
<evidence type="ECO:0000313" key="4">
    <source>
        <dbReference type="EMBL" id="CZT17490.1"/>
    </source>
</evidence>
<dbReference type="PROSITE" id="PS00463">
    <property type="entry name" value="ZN2_CY6_FUNGAL_1"/>
    <property type="match status" value="1"/>
</dbReference>
<keyword evidence="5" id="KW-1185">Reference proteome</keyword>
<dbReference type="PANTHER" id="PTHR47256:SF1">
    <property type="entry name" value="ZN(II)2CYS6 TRANSCRIPTION FACTOR (EUROFUNG)"/>
    <property type="match status" value="1"/>
</dbReference>
<dbReference type="GO" id="GO:0000981">
    <property type="term" value="F:DNA-binding transcription factor activity, RNA polymerase II-specific"/>
    <property type="evidence" value="ECO:0007669"/>
    <property type="project" value="InterPro"/>
</dbReference>
<name>A0A2D3UWJ3_9PEZI</name>
<dbReference type="SMART" id="SM00066">
    <property type="entry name" value="GAL4"/>
    <property type="match status" value="1"/>
</dbReference>
<dbReference type="InterPro" id="IPR036864">
    <property type="entry name" value="Zn2-C6_fun-type_DNA-bd_sf"/>
</dbReference>
<dbReference type="SUPFAM" id="SSF57701">
    <property type="entry name" value="Zn2/Cys6 DNA-binding domain"/>
    <property type="match status" value="1"/>
</dbReference>
<dbReference type="STRING" id="112498.A0A2D3UWJ3"/>
<dbReference type="PROSITE" id="PS50048">
    <property type="entry name" value="ZN2_CY6_FUNGAL_2"/>
    <property type="match status" value="1"/>
</dbReference>
<dbReference type="CDD" id="cd00067">
    <property type="entry name" value="GAL4"/>
    <property type="match status" value="1"/>
</dbReference>
<dbReference type="GO" id="GO:0008270">
    <property type="term" value="F:zinc ion binding"/>
    <property type="evidence" value="ECO:0007669"/>
    <property type="project" value="InterPro"/>
</dbReference>
<keyword evidence="1" id="KW-0539">Nucleus</keyword>
<dbReference type="EMBL" id="FJUY01000004">
    <property type="protein sequence ID" value="CZT17490.1"/>
    <property type="molecule type" value="Genomic_DNA"/>
</dbReference>
<feature type="region of interest" description="Disordered" evidence="2">
    <location>
        <begin position="169"/>
        <end position="268"/>
    </location>
</feature>
<evidence type="ECO:0000256" key="1">
    <source>
        <dbReference type="ARBA" id="ARBA00023242"/>
    </source>
</evidence>
<feature type="compositionally biased region" description="Low complexity" evidence="2">
    <location>
        <begin position="236"/>
        <end position="258"/>
    </location>
</feature>
<accession>A0A2D3UWJ3</accession>
<dbReference type="Proteomes" id="UP000225277">
    <property type="component" value="Unassembled WGS sequence"/>
</dbReference>
<dbReference type="RefSeq" id="XP_023624382.1">
    <property type="nucleotide sequence ID" value="XM_023768614.1"/>
</dbReference>
<feature type="domain" description="Zn(2)-C6 fungal-type" evidence="3">
    <location>
        <begin position="42"/>
        <end position="72"/>
    </location>
</feature>
<proteinExistence type="predicted"/>
<evidence type="ECO:0000259" key="3">
    <source>
        <dbReference type="PROSITE" id="PS50048"/>
    </source>
</evidence>
<protein>
    <recommendedName>
        <fullName evidence="3">Zn(2)-C6 fungal-type domain-containing protein</fullName>
    </recommendedName>
</protein>
<dbReference type="Gene3D" id="4.10.240.10">
    <property type="entry name" value="Zn(2)-C6 fungal-type DNA-binding domain"/>
    <property type="match status" value="1"/>
</dbReference>